<accession>A0A1W2DYA0</accession>
<reference evidence="3" key="1">
    <citation type="submission" date="2017-04" db="EMBL/GenBank/DDBJ databases">
        <authorList>
            <person name="Varghese N."/>
            <person name="Submissions S."/>
        </authorList>
    </citation>
    <scope>NUCLEOTIDE SEQUENCE [LARGE SCALE GENOMIC DNA]</scope>
    <source>
        <strain evidence="3">DSM 12126</strain>
    </source>
</reference>
<name>A0A1W2DYA0_9SPHI</name>
<evidence type="ECO:0000313" key="3">
    <source>
        <dbReference type="Proteomes" id="UP000192756"/>
    </source>
</evidence>
<evidence type="ECO:0000313" key="2">
    <source>
        <dbReference type="EMBL" id="SMD02102.1"/>
    </source>
</evidence>
<gene>
    <name evidence="2" type="ORF">SAMN04488524_4206</name>
</gene>
<evidence type="ECO:0008006" key="4">
    <source>
        <dbReference type="Google" id="ProtNLM"/>
    </source>
</evidence>
<keyword evidence="3" id="KW-1185">Reference proteome</keyword>
<dbReference type="Proteomes" id="UP000192756">
    <property type="component" value="Unassembled WGS sequence"/>
</dbReference>
<protein>
    <recommendedName>
        <fullName evidence="4">DUF2911 domain-containing protein</fullName>
    </recommendedName>
</protein>
<dbReference type="Pfam" id="PF11138">
    <property type="entry name" value="DUF2911"/>
    <property type="match status" value="1"/>
</dbReference>
<dbReference type="EMBL" id="FWXT01000004">
    <property type="protein sequence ID" value="SMD02102.1"/>
    <property type="molecule type" value="Genomic_DNA"/>
</dbReference>
<sequence length="311" mass="34412">MNHHEFRFATTNHQTDDSSSTIKKTKIKLMKTTFKAMFVLALAVALNTDLQAQGIKMPQASSSQTITQEFGLGKITLSYSRPNVKGRKIFGGLEPYGSVWRTGANSATVISFTEPVKVGGKELAAGDYGLFTIPGENEWTVIFNKGAKQWGAYEYKEADDVLRIKVKATKIKEKVETFTIQFANVQTSSAQLQLMWENTALSVDMTTEVDATVMASIDQAMKGEKKPYFQAAQYYYANNKDAKQALEWATAADAGNTKAPWIKLLKGRLQLKTGDKAGALKTATEGLQIATEIKNPEYIRLHTELMSQAKK</sequence>
<proteinExistence type="predicted"/>
<dbReference type="InterPro" id="IPR021314">
    <property type="entry name" value="DUF2911"/>
</dbReference>
<feature type="region of interest" description="Disordered" evidence="1">
    <location>
        <begin position="1"/>
        <end position="22"/>
    </location>
</feature>
<dbReference type="AlphaFoldDB" id="A0A1W2DYA0"/>
<evidence type="ECO:0000256" key="1">
    <source>
        <dbReference type="SAM" id="MobiDB-lite"/>
    </source>
</evidence>
<organism evidence="2 3">
    <name type="scientific">Pedobacter africanus</name>
    <dbReference type="NCBI Taxonomy" id="151894"/>
    <lineage>
        <taxon>Bacteria</taxon>
        <taxon>Pseudomonadati</taxon>
        <taxon>Bacteroidota</taxon>
        <taxon>Sphingobacteriia</taxon>
        <taxon>Sphingobacteriales</taxon>
        <taxon>Sphingobacteriaceae</taxon>
        <taxon>Pedobacter</taxon>
    </lineage>
</organism>
<dbReference type="STRING" id="151894.SAMN04488524_4206"/>